<dbReference type="PRINTS" id="PR00368">
    <property type="entry name" value="FADPNR"/>
</dbReference>
<dbReference type="EMBL" id="FRAP01000004">
    <property type="protein sequence ID" value="SHK26994.1"/>
    <property type="molecule type" value="Genomic_DNA"/>
</dbReference>
<dbReference type="SUPFAM" id="SSF51905">
    <property type="entry name" value="FAD/NAD(P)-binding domain"/>
    <property type="match status" value="1"/>
</dbReference>
<evidence type="ECO:0000313" key="19">
    <source>
        <dbReference type="EMBL" id="SHK26994.1"/>
    </source>
</evidence>
<evidence type="ECO:0000256" key="14">
    <source>
        <dbReference type="PIRSR" id="PIRSR000350-3"/>
    </source>
</evidence>
<dbReference type="Gene3D" id="3.30.390.30">
    <property type="match status" value="1"/>
</dbReference>
<keyword evidence="20" id="KW-1185">Reference proteome</keyword>
<keyword evidence="7 14" id="KW-0274">FAD</keyword>
<comment type="similarity">
    <text evidence="2 16">Belongs to the class-I pyridine nucleotide-disulfide oxidoreductase family.</text>
</comment>
<dbReference type="STRING" id="1848.SAMN05443637_104163"/>
<keyword evidence="6 16" id="KW-0285">Flavoprotein</keyword>
<dbReference type="Gene3D" id="3.50.50.60">
    <property type="entry name" value="FAD/NAD(P)-binding domain"/>
    <property type="match status" value="2"/>
</dbReference>
<dbReference type="FunFam" id="3.30.390.30:FF:000001">
    <property type="entry name" value="Dihydrolipoyl dehydrogenase"/>
    <property type="match status" value="1"/>
</dbReference>
<evidence type="ECO:0000256" key="2">
    <source>
        <dbReference type="ARBA" id="ARBA00007532"/>
    </source>
</evidence>
<dbReference type="RefSeq" id="WP_234997029.1">
    <property type="nucleotide sequence ID" value="NZ_FRAP01000004.1"/>
</dbReference>
<keyword evidence="9 14" id="KW-0520">NAD</keyword>
<feature type="domain" description="FAD/NAD(P)-binding" evidence="18">
    <location>
        <begin position="11"/>
        <end position="321"/>
    </location>
</feature>
<name>A0A1M6R3G1_PSETH</name>
<dbReference type="PROSITE" id="PS00076">
    <property type="entry name" value="PYRIDINE_REDOX_1"/>
    <property type="match status" value="1"/>
</dbReference>
<evidence type="ECO:0000313" key="20">
    <source>
        <dbReference type="Proteomes" id="UP000184363"/>
    </source>
</evidence>
<evidence type="ECO:0000256" key="15">
    <source>
        <dbReference type="PIRSR" id="PIRSR000350-4"/>
    </source>
</evidence>
<feature type="domain" description="Pyridine nucleotide-disulphide oxidoreductase dimerisation" evidence="17">
    <location>
        <begin position="341"/>
        <end position="451"/>
    </location>
</feature>
<evidence type="ECO:0000256" key="10">
    <source>
        <dbReference type="ARBA" id="ARBA00023157"/>
    </source>
</evidence>
<evidence type="ECO:0000259" key="18">
    <source>
        <dbReference type="Pfam" id="PF07992"/>
    </source>
</evidence>
<dbReference type="Proteomes" id="UP000184363">
    <property type="component" value="Unassembled WGS sequence"/>
</dbReference>
<evidence type="ECO:0000256" key="6">
    <source>
        <dbReference type="ARBA" id="ARBA00022630"/>
    </source>
</evidence>
<keyword evidence="8 16" id="KW-0560">Oxidoreductase</keyword>
<evidence type="ECO:0000256" key="16">
    <source>
        <dbReference type="RuleBase" id="RU003692"/>
    </source>
</evidence>
<evidence type="ECO:0000256" key="9">
    <source>
        <dbReference type="ARBA" id="ARBA00023027"/>
    </source>
</evidence>
<evidence type="ECO:0000256" key="1">
    <source>
        <dbReference type="ARBA" id="ARBA00004496"/>
    </source>
</evidence>
<evidence type="ECO:0000256" key="3">
    <source>
        <dbReference type="ARBA" id="ARBA00012608"/>
    </source>
</evidence>
<dbReference type="PANTHER" id="PTHR22912">
    <property type="entry name" value="DISULFIDE OXIDOREDUCTASE"/>
    <property type="match status" value="1"/>
</dbReference>
<proteinExistence type="inferred from homology"/>
<dbReference type="Pfam" id="PF07992">
    <property type="entry name" value="Pyr_redox_2"/>
    <property type="match status" value="1"/>
</dbReference>
<keyword evidence="14" id="KW-0547">Nucleotide-binding</keyword>
<evidence type="ECO:0000259" key="17">
    <source>
        <dbReference type="Pfam" id="PF02852"/>
    </source>
</evidence>
<feature type="binding site" evidence="14">
    <location>
        <position position="306"/>
    </location>
    <ligand>
        <name>FAD</name>
        <dbReference type="ChEBI" id="CHEBI:57692"/>
    </ligand>
</feature>
<evidence type="ECO:0000256" key="12">
    <source>
        <dbReference type="ARBA" id="ARBA00049187"/>
    </source>
</evidence>
<reference evidence="19 20" key="1">
    <citation type="submission" date="2016-11" db="EMBL/GenBank/DDBJ databases">
        <authorList>
            <person name="Jaros S."/>
            <person name="Januszkiewicz K."/>
            <person name="Wedrychowicz H."/>
        </authorList>
    </citation>
    <scope>NUCLEOTIDE SEQUENCE [LARGE SCALE GENOMIC DNA]</scope>
    <source>
        <strain evidence="19 20">DSM 43832</strain>
    </source>
</reference>
<feature type="binding site" evidence="14">
    <location>
        <position position="266"/>
    </location>
    <ligand>
        <name>NAD(+)</name>
        <dbReference type="ChEBI" id="CHEBI:57540"/>
    </ligand>
</feature>
<evidence type="ECO:0000256" key="11">
    <source>
        <dbReference type="ARBA" id="ARBA00023284"/>
    </source>
</evidence>
<dbReference type="PRINTS" id="PR00411">
    <property type="entry name" value="PNDRDTASEI"/>
</dbReference>
<gene>
    <name evidence="19" type="ORF">SAMN05443637_104163</name>
</gene>
<feature type="binding site" evidence="14">
    <location>
        <position position="119"/>
    </location>
    <ligand>
        <name>FAD</name>
        <dbReference type="ChEBI" id="CHEBI:57692"/>
    </ligand>
</feature>
<protein>
    <recommendedName>
        <fullName evidence="4 16">Dihydrolipoyl dehydrogenase</fullName>
        <ecNumber evidence="3 16">1.8.1.4</ecNumber>
    </recommendedName>
</protein>
<dbReference type="GO" id="GO:0005737">
    <property type="term" value="C:cytoplasm"/>
    <property type="evidence" value="ECO:0007669"/>
    <property type="project" value="UniProtKB-SubCell"/>
</dbReference>
<dbReference type="AlphaFoldDB" id="A0A1M6R3G1"/>
<evidence type="ECO:0000256" key="4">
    <source>
        <dbReference type="ARBA" id="ARBA00016961"/>
    </source>
</evidence>
<feature type="binding site" evidence="14">
    <location>
        <position position="56"/>
    </location>
    <ligand>
        <name>FAD</name>
        <dbReference type="ChEBI" id="CHEBI:57692"/>
    </ligand>
</feature>
<dbReference type="InterPro" id="IPR004099">
    <property type="entry name" value="Pyr_nucl-diS_OxRdtase_dimer"/>
</dbReference>
<comment type="cofactor">
    <cofactor evidence="14 16">
        <name>FAD</name>
        <dbReference type="ChEBI" id="CHEBI:57692"/>
    </cofactor>
    <text evidence="14 16">Binds 1 FAD per subunit.</text>
</comment>
<dbReference type="InterPro" id="IPR050151">
    <property type="entry name" value="Class-I_Pyr_Nuc-Dis_Oxidored"/>
</dbReference>
<feature type="binding site" evidence="14">
    <location>
        <begin position="179"/>
        <end position="186"/>
    </location>
    <ligand>
        <name>NAD(+)</name>
        <dbReference type="ChEBI" id="CHEBI:57540"/>
    </ligand>
</feature>
<dbReference type="InterPro" id="IPR001100">
    <property type="entry name" value="Pyr_nuc-diS_OxRdtase"/>
</dbReference>
<feature type="active site" description="Proton acceptor" evidence="13">
    <location>
        <position position="441"/>
    </location>
</feature>
<dbReference type="InterPro" id="IPR012999">
    <property type="entry name" value="Pyr_OxRdtase_I_AS"/>
</dbReference>
<comment type="miscellaneous">
    <text evidence="16">The active site is a redox-active disulfide bond.</text>
</comment>
<comment type="catalytic activity">
    <reaction evidence="12 16">
        <text>N(6)-[(R)-dihydrolipoyl]-L-lysyl-[protein] + NAD(+) = N(6)-[(R)-lipoyl]-L-lysyl-[protein] + NADH + H(+)</text>
        <dbReference type="Rhea" id="RHEA:15045"/>
        <dbReference type="Rhea" id="RHEA-COMP:10474"/>
        <dbReference type="Rhea" id="RHEA-COMP:10475"/>
        <dbReference type="ChEBI" id="CHEBI:15378"/>
        <dbReference type="ChEBI" id="CHEBI:57540"/>
        <dbReference type="ChEBI" id="CHEBI:57945"/>
        <dbReference type="ChEBI" id="CHEBI:83099"/>
        <dbReference type="ChEBI" id="CHEBI:83100"/>
        <dbReference type="EC" id="1.8.1.4"/>
    </reaction>
</comment>
<feature type="disulfide bond" description="Redox-active" evidence="15">
    <location>
        <begin position="47"/>
        <end position="52"/>
    </location>
</feature>
<dbReference type="PANTHER" id="PTHR22912:SF217">
    <property type="entry name" value="DIHYDROLIPOYL DEHYDROGENASE"/>
    <property type="match status" value="1"/>
</dbReference>
<accession>A0A1M6R3G1</accession>
<dbReference type="InterPro" id="IPR023753">
    <property type="entry name" value="FAD/NAD-binding_dom"/>
</dbReference>
<feature type="binding site" evidence="14">
    <location>
        <position position="202"/>
    </location>
    <ligand>
        <name>NAD(+)</name>
        <dbReference type="ChEBI" id="CHEBI:57540"/>
    </ligand>
</feature>
<dbReference type="PIRSF" id="PIRSF000350">
    <property type="entry name" value="Mercury_reductase_MerA"/>
    <property type="match status" value="1"/>
</dbReference>
<dbReference type="InterPro" id="IPR036188">
    <property type="entry name" value="FAD/NAD-bd_sf"/>
</dbReference>
<dbReference type="InterPro" id="IPR016156">
    <property type="entry name" value="FAD/NAD-linked_Rdtase_dimer_sf"/>
</dbReference>
<feature type="binding site" evidence="14">
    <location>
        <begin position="143"/>
        <end position="145"/>
    </location>
    <ligand>
        <name>FAD</name>
        <dbReference type="ChEBI" id="CHEBI:57692"/>
    </ligand>
</feature>
<dbReference type="GO" id="GO:0050660">
    <property type="term" value="F:flavin adenine dinucleotide binding"/>
    <property type="evidence" value="ECO:0007669"/>
    <property type="project" value="InterPro"/>
</dbReference>
<comment type="subcellular location">
    <subcellularLocation>
        <location evidence="1">Cytoplasm</location>
    </subcellularLocation>
</comment>
<keyword evidence="10" id="KW-1015">Disulfide bond</keyword>
<evidence type="ECO:0000256" key="5">
    <source>
        <dbReference type="ARBA" id="ARBA00022490"/>
    </source>
</evidence>
<dbReference type="GO" id="GO:0006103">
    <property type="term" value="P:2-oxoglutarate metabolic process"/>
    <property type="evidence" value="ECO:0007669"/>
    <property type="project" value="TreeGrafter"/>
</dbReference>
<dbReference type="NCBIfam" id="TIGR01350">
    <property type="entry name" value="lipoamide_DH"/>
    <property type="match status" value="1"/>
</dbReference>
<evidence type="ECO:0000256" key="8">
    <source>
        <dbReference type="ARBA" id="ARBA00023002"/>
    </source>
</evidence>
<keyword evidence="11 16" id="KW-0676">Redox-active center</keyword>
<dbReference type="Pfam" id="PF02852">
    <property type="entry name" value="Pyr_redox_dim"/>
    <property type="match status" value="1"/>
</dbReference>
<dbReference type="SUPFAM" id="SSF55424">
    <property type="entry name" value="FAD/NAD-linked reductases, dimerisation (C-terminal) domain"/>
    <property type="match status" value="1"/>
</dbReference>
<keyword evidence="5" id="KW-0963">Cytoplasm</keyword>
<sequence>MPEHNTVHNADVVILGAGSGGYACALRAAELGKSVVLIERDKIGGTCLHQGCIPTKALLHAAEVADAAREGAKVGVLSKLDGIDMSGVHSYKDGVITRLYKGLQGLIKSRKIQVVEGTGRFEAPNAVVVGDDRYVGTDVVLATGSYARTLPGLEIGGRILTSTEALRLPEVPGTVVILGGGVIGVEFASVFASFGAQVTIVEALPRLVPAEDEFCSKLLERAFRRRRIAFRTGVKFTGATQDENGVTVTLETGEELEADYLLVAVGRGPNTAEQGFAEAGIAMERGYVLVDERLRTNLPHVYAVGDIVPGLQLAHRGFAQGVFLAEQIAGLNPPPIDEAGIPRVTYCEPEVASVGLTEEQARERHAEVQTLTYDLAGNGKSQILQTQGAIKLVKAGAPGEPGPVVGIHMVGARVGELIGEAQLIYNWDAHADDVAALVHAHPTQNEALGEAHLALAGKPLHAHS</sequence>
<organism evidence="19 20">
    <name type="scientific">Pseudonocardia thermophila</name>
    <dbReference type="NCBI Taxonomy" id="1848"/>
    <lineage>
        <taxon>Bacteria</taxon>
        <taxon>Bacillati</taxon>
        <taxon>Actinomycetota</taxon>
        <taxon>Actinomycetes</taxon>
        <taxon>Pseudonocardiales</taxon>
        <taxon>Pseudonocardiaceae</taxon>
        <taxon>Pseudonocardia</taxon>
    </lineage>
</organism>
<dbReference type="EC" id="1.8.1.4" evidence="3 16"/>
<evidence type="ECO:0000256" key="13">
    <source>
        <dbReference type="PIRSR" id="PIRSR000350-2"/>
    </source>
</evidence>
<dbReference type="InterPro" id="IPR006258">
    <property type="entry name" value="Lipoamide_DH"/>
</dbReference>
<dbReference type="GO" id="GO:0004148">
    <property type="term" value="F:dihydrolipoyl dehydrogenase (NADH) activity"/>
    <property type="evidence" value="ECO:0007669"/>
    <property type="project" value="UniProtKB-EC"/>
</dbReference>
<evidence type="ECO:0000256" key="7">
    <source>
        <dbReference type="ARBA" id="ARBA00022827"/>
    </source>
</evidence>